<sequence>MNWVLTLYEYTIATQCVWGVPAPRCACALPRSTSKKLPGIKAPTTGTAAPTDTDHTRTPRGPEPGPPCIRVPDNLAGGVRAVACGPSRPPARSNHHLLIAEHGRRGYGRWRHAGHDPTRVLILPRTARGSLWPRESALEFRVRGQGRRRASAGVTLAATRTYWTPDRAREVLGGKDDLIVEWLRTREERRGAPHDAEINRAASLRVVAWRGNGAVE</sequence>
<evidence type="ECO:0000313" key="2">
    <source>
        <dbReference type="EMBL" id="OBZ67612.1"/>
    </source>
</evidence>
<evidence type="ECO:0000256" key="1">
    <source>
        <dbReference type="SAM" id="MobiDB-lite"/>
    </source>
</evidence>
<feature type="compositionally biased region" description="Low complexity" evidence="1">
    <location>
        <begin position="42"/>
        <end position="51"/>
    </location>
</feature>
<proteinExistence type="predicted"/>
<dbReference type="EMBL" id="LUGG01000023">
    <property type="protein sequence ID" value="OBZ67612.1"/>
    <property type="molecule type" value="Genomic_DNA"/>
</dbReference>
<dbReference type="Proteomes" id="UP000092993">
    <property type="component" value="Unassembled WGS sequence"/>
</dbReference>
<accession>A0A1C7LSE8</accession>
<comment type="caution">
    <text evidence="2">The sequence shown here is derived from an EMBL/GenBank/DDBJ whole genome shotgun (WGS) entry which is preliminary data.</text>
</comment>
<feature type="region of interest" description="Disordered" evidence="1">
    <location>
        <begin position="38"/>
        <end position="67"/>
    </location>
</feature>
<keyword evidence="3" id="KW-1185">Reference proteome</keyword>
<reference evidence="2 3" key="1">
    <citation type="submission" date="2016-03" db="EMBL/GenBank/DDBJ databases">
        <title>Whole genome sequencing of Grifola frondosa 9006-11.</title>
        <authorList>
            <person name="Min B."/>
            <person name="Park H."/>
            <person name="Kim J.-G."/>
            <person name="Cho H."/>
            <person name="Oh Y.-L."/>
            <person name="Kong W.-S."/>
            <person name="Choi I.-G."/>
        </authorList>
    </citation>
    <scope>NUCLEOTIDE SEQUENCE [LARGE SCALE GENOMIC DNA]</scope>
    <source>
        <strain evidence="2 3">9006-11</strain>
    </source>
</reference>
<evidence type="ECO:0000313" key="3">
    <source>
        <dbReference type="Proteomes" id="UP000092993"/>
    </source>
</evidence>
<gene>
    <name evidence="2" type="ORF">A0H81_12241</name>
</gene>
<dbReference type="AlphaFoldDB" id="A0A1C7LSE8"/>
<protein>
    <submittedName>
        <fullName evidence="2">Uncharacterized protein</fullName>
    </submittedName>
</protein>
<name>A0A1C7LSE8_GRIFR</name>
<organism evidence="2 3">
    <name type="scientific">Grifola frondosa</name>
    <name type="common">Maitake</name>
    <name type="synonym">Polyporus frondosus</name>
    <dbReference type="NCBI Taxonomy" id="5627"/>
    <lineage>
        <taxon>Eukaryota</taxon>
        <taxon>Fungi</taxon>
        <taxon>Dikarya</taxon>
        <taxon>Basidiomycota</taxon>
        <taxon>Agaricomycotina</taxon>
        <taxon>Agaricomycetes</taxon>
        <taxon>Polyporales</taxon>
        <taxon>Grifolaceae</taxon>
        <taxon>Grifola</taxon>
    </lineage>
</organism>